<comment type="similarity">
    <text evidence="1 2">Belongs to the DegT/DnrJ/EryC1 family.</text>
</comment>
<keyword evidence="3" id="KW-0808">Transferase</keyword>
<name>A0ABY0FB50_9NEIS</name>
<reference evidence="3 4" key="1">
    <citation type="submission" date="2018-10" db="EMBL/GenBank/DDBJ databases">
        <title>Draft genome of Fastidiocella sp. strain 375T, a bacterium isolated from a karstic cave dripping water.</title>
        <authorList>
            <person name="Coelho C."/>
            <person name="Verissimo A."/>
            <person name="Tiago I."/>
        </authorList>
    </citation>
    <scope>NUCLEOTIDE SEQUENCE [LARGE SCALE GENOMIC DNA]</scope>
    <source>
        <strain evidence="3 4">CAVE-375</strain>
    </source>
</reference>
<dbReference type="GO" id="GO:0008483">
    <property type="term" value="F:transaminase activity"/>
    <property type="evidence" value="ECO:0007669"/>
    <property type="project" value="UniProtKB-KW"/>
</dbReference>
<evidence type="ECO:0000256" key="1">
    <source>
        <dbReference type="ARBA" id="ARBA00037999"/>
    </source>
</evidence>
<dbReference type="Gene3D" id="3.90.1150.10">
    <property type="entry name" value="Aspartate Aminotransferase, domain 1"/>
    <property type="match status" value="1"/>
</dbReference>
<dbReference type="PIRSF" id="PIRSF000390">
    <property type="entry name" value="PLP_StrS"/>
    <property type="match status" value="1"/>
</dbReference>
<gene>
    <name evidence="3" type="ORF">EBB06_10800</name>
</gene>
<dbReference type="Pfam" id="PF01041">
    <property type="entry name" value="DegT_DnrJ_EryC1"/>
    <property type="match status" value="1"/>
</dbReference>
<dbReference type="PANTHER" id="PTHR30244:SF34">
    <property type="entry name" value="DTDP-4-AMINO-4,6-DIDEOXYGALACTOSE TRANSAMINASE"/>
    <property type="match status" value="1"/>
</dbReference>
<accession>A0ABY0FB50</accession>
<dbReference type="EMBL" id="REGR01000012">
    <property type="protein sequence ID" value="RXZ43130.1"/>
    <property type="molecule type" value="Genomic_DNA"/>
</dbReference>
<dbReference type="InterPro" id="IPR015424">
    <property type="entry name" value="PyrdxlP-dep_Trfase"/>
</dbReference>
<sequence length="387" mass="42531">MSEQKFLPFALPDIGEEEIAEVVDALRSGWVTTGPKTKQFEADFAVFIGDGVEAIAVNSATAGLHLALEAVGIQPGDEVIVPTYTFTATAEVVRYLGAHPVCVDVDAATFNISPAAIRAAITDKTKAIMPVHFAGLACEMDEIISIAREHNLKIIEDAAHALPTTYKGQLIGTLDSDVTVFSFYANKTMTTGEGGMVVSKHKDIIARCKVMRLHGISRDAFDRYVSKTPAWFYEVVAPGFKYNMPDIAAAIGIHQLKKIERFREQREAMARRYDAELAGLPLILPARPTLDSDRHAWHLYPVRIKPEAGVSRDDFIARMAEKGIGCSVHFIPLHRHPVWRDGYGLKNSDFPIADAAFEVEVTLPLYTRMNDADQERVIAAVRGILGA</sequence>
<evidence type="ECO:0000313" key="4">
    <source>
        <dbReference type="Proteomes" id="UP000290682"/>
    </source>
</evidence>
<evidence type="ECO:0000256" key="2">
    <source>
        <dbReference type="RuleBase" id="RU004508"/>
    </source>
</evidence>
<comment type="caution">
    <text evidence="3">The sequence shown here is derived from an EMBL/GenBank/DDBJ whole genome shotgun (WGS) entry which is preliminary data.</text>
</comment>
<dbReference type="Gene3D" id="3.40.640.10">
    <property type="entry name" value="Type I PLP-dependent aspartate aminotransferase-like (Major domain)"/>
    <property type="match status" value="1"/>
</dbReference>
<dbReference type="InterPro" id="IPR015421">
    <property type="entry name" value="PyrdxlP-dep_Trfase_major"/>
</dbReference>
<dbReference type="PANTHER" id="PTHR30244">
    <property type="entry name" value="TRANSAMINASE"/>
    <property type="match status" value="1"/>
</dbReference>
<organism evidence="3 4">
    <name type="scientific">Crenobacter cavernae</name>
    <dbReference type="NCBI Taxonomy" id="2290923"/>
    <lineage>
        <taxon>Bacteria</taxon>
        <taxon>Pseudomonadati</taxon>
        <taxon>Pseudomonadota</taxon>
        <taxon>Betaproteobacteria</taxon>
        <taxon>Neisseriales</taxon>
        <taxon>Neisseriaceae</taxon>
        <taxon>Crenobacter</taxon>
    </lineage>
</organism>
<protein>
    <submittedName>
        <fullName evidence="3">DegT/DnrJ/EryC1/StrS family aminotransferase</fullName>
    </submittedName>
</protein>
<dbReference type="CDD" id="cd00616">
    <property type="entry name" value="AHBA_syn"/>
    <property type="match status" value="1"/>
</dbReference>
<evidence type="ECO:0000313" key="3">
    <source>
        <dbReference type="EMBL" id="RXZ43130.1"/>
    </source>
</evidence>
<dbReference type="InterPro" id="IPR000653">
    <property type="entry name" value="DegT/StrS_aminotransferase"/>
</dbReference>
<keyword evidence="2" id="KW-0663">Pyridoxal phosphate</keyword>
<proteinExistence type="inferred from homology"/>
<keyword evidence="4" id="KW-1185">Reference proteome</keyword>
<keyword evidence="3" id="KW-0032">Aminotransferase</keyword>
<dbReference type="SUPFAM" id="SSF53383">
    <property type="entry name" value="PLP-dependent transferases"/>
    <property type="match status" value="1"/>
</dbReference>
<dbReference type="RefSeq" id="WP_129213197.1">
    <property type="nucleotide sequence ID" value="NZ_REGR01000012.1"/>
</dbReference>
<dbReference type="InterPro" id="IPR015422">
    <property type="entry name" value="PyrdxlP-dep_Trfase_small"/>
</dbReference>
<dbReference type="Proteomes" id="UP000290682">
    <property type="component" value="Unassembled WGS sequence"/>
</dbReference>